<proteinExistence type="inferred from homology"/>
<evidence type="ECO:0000256" key="1">
    <source>
        <dbReference type="RuleBase" id="RU365023"/>
    </source>
</evidence>
<comment type="subcellular location">
    <subcellularLocation>
        <location evidence="1">Secreted</location>
        <location evidence="1">Cell wall</location>
    </subcellularLocation>
    <subcellularLocation>
        <location evidence="1">Membrane</location>
        <topology evidence="1">Peripheral membrane protein</topology>
    </subcellularLocation>
</comment>
<keyword evidence="1" id="KW-0964">Secreted</keyword>
<dbReference type="STRING" id="106549.A0A540M9B2"/>
<keyword evidence="1" id="KW-0134">Cell wall</keyword>
<evidence type="ECO:0000313" key="4">
    <source>
        <dbReference type="Proteomes" id="UP000315295"/>
    </source>
</evidence>
<dbReference type="AlphaFoldDB" id="A0A540M9B2"/>
<dbReference type="Proteomes" id="UP000315295">
    <property type="component" value="Unassembled WGS sequence"/>
</dbReference>
<keyword evidence="1" id="KW-0961">Cell wall biogenesis/degradation</keyword>
<dbReference type="Gene3D" id="2.60.40.760">
    <property type="entry name" value="Expansin, cellulose-binding-like domain"/>
    <property type="match status" value="1"/>
</dbReference>
<accession>A0A540M9B2</accession>
<dbReference type="InterPro" id="IPR007117">
    <property type="entry name" value="Expansin_CBD"/>
</dbReference>
<dbReference type="PANTHER" id="PTHR31867">
    <property type="entry name" value="EXPANSIN-A15"/>
    <property type="match status" value="1"/>
</dbReference>
<comment type="function">
    <text evidence="1">Causes loosening and extension of plant cell walls by disrupting non-covalent bonding between cellulose microfibrils and matrix glucans. No enzymatic activity has been found.</text>
</comment>
<dbReference type="InterPro" id="IPR002963">
    <property type="entry name" value="Expansin"/>
</dbReference>
<comment type="similarity">
    <text evidence="1">Belongs to the expansin family. Expansin A subfamily.</text>
</comment>
<dbReference type="GO" id="GO:0005576">
    <property type="term" value="C:extracellular region"/>
    <property type="evidence" value="ECO:0007669"/>
    <property type="project" value="InterPro"/>
</dbReference>
<dbReference type="GO" id="GO:0009664">
    <property type="term" value="P:plant-type cell wall organization"/>
    <property type="evidence" value="ECO:0007669"/>
    <property type="project" value="InterPro"/>
</dbReference>
<organism evidence="3 4">
    <name type="scientific">Malus baccata</name>
    <name type="common">Siberian crab apple</name>
    <name type="synonym">Pyrus baccata</name>
    <dbReference type="NCBI Taxonomy" id="106549"/>
    <lineage>
        <taxon>Eukaryota</taxon>
        <taxon>Viridiplantae</taxon>
        <taxon>Streptophyta</taxon>
        <taxon>Embryophyta</taxon>
        <taxon>Tracheophyta</taxon>
        <taxon>Spermatophyta</taxon>
        <taxon>Magnoliopsida</taxon>
        <taxon>eudicotyledons</taxon>
        <taxon>Gunneridae</taxon>
        <taxon>Pentapetalae</taxon>
        <taxon>rosids</taxon>
        <taxon>fabids</taxon>
        <taxon>Rosales</taxon>
        <taxon>Rosaceae</taxon>
        <taxon>Amygdaloideae</taxon>
        <taxon>Maleae</taxon>
        <taxon>Malus</taxon>
    </lineage>
</organism>
<dbReference type="InterPro" id="IPR036749">
    <property type="entry name" value="Expansin_CBD_sf"/>
</dbReference>
<sequence>MPMLAKLAQTKAGINPVKYRRVSNRKSGGVKFELNSNLWWVTTTVFNVGSAGDVTNVGIRGSSTNWIKKLGASLGGDGRPTSSSFVVTMSDGKTIELDDVAPANWQFGQTFEGRRNF</sequence>
<name>A0A540M9B2_MALBA</name>
<dbReference type="PROSITE" id="PS50843">
    <property type="entry name" value="EXPANSIN_CBD"/>
    <property type="match status" value="1"/>
</dbReference>
<reference evidence="3 4" key="1">
    <citation type="journal article" date="2019" name="G3 (Bethesda)">
        <title>Sequencing of a Wild Apple (Malus baccata) Genome Unravels the Differences Between Cultivated and Wild Apple Species Regarding Disease Resistance and Cold Tolerance.</title>
        <authorList>
            <person name="Chen X."/>
        </authorList>
    </citation>
    <scope>NUCLEOTIDE SEQUENCE [LARGE SCALE GENOMIC DNA]</scope>
    <source>
        <strain evidence="4">cv. Shandingzi</strain>
        <tissue evidence="3">Leaves</tissue>
    </source>
</reference>
<dbReference type="Pfam" id="PF01357">
    <property type="entry name" value="Expansin_C"/>
    <property type="match status" value="1"/>
</dbReference>
<comment type="caution">
    <text evidence="3">The sequence shown here is derived from an EMBL/GenBank/DDBJ whole genome shotgun (WGS) entry which is preliminary data.</text>
</comment>
<evidence type="ECO:0000313" key="3">
    <source>
        <dbReference type="EMBL" id="TQD95278.1"/>
    </source>
</evidence>
<dbReference type="PRINTS" id="PR01226">
    <property type="entry name" value="EXPANSIN"/>
</dbReference>
<dbReference type="InterPro" id="IPR007118">
    <property type="entry name" value="Expan_Lol_pI"/>
</dbReference>
<feature type="domain" description="Expansin-like CBD" evidence="2">
    <location>
        <begin position="39"/>
        <end position="113"/>
    </location>
</feature>
<dbReference type="GO" id="GO:0016020">
    <property type="term" value="C:membrane"/>
    <property type="evidence" value="ECO:0007669"/>
    <property type="project" value="UniProtKB-SubCell"/>
</dbReference>
<protein>
    <recommendedName>
        <fullName evidence="1">Expansin</fullName>
    </recommendedName>
</protein>
<dbReference type="PRINTS" id="PR01225">
    <property type="entry name" value="EXPANSNFAMLY"/>
</dbReference>
<evidence type="ECO:0000259" key="2">
    <source>
        <dbReference type="PROSITE" id="PS50843"/>
    </source>
</evidence>
<dbReference type="EMBL" id="VIEB01000319">
    <property type="protein sequence ID" value="TQD95278.1"/>
    <property type="molecule type" value="Genomic_DNA"/>
</dbReference>
<dbReference type="SUPFAM" id="SSF49590">
    <property type="entry name" value="PHL pollen allergen"/>
    <property type="match status" value="1"/>
</dbReference>
<keyword evidence="4" id="KW-1185">Reference proteome</keyword>
<gene>
    <name evidence="3" type="ORF">C1H46_019070</name>
</gene>